<dbReference type="EMBL" id="CALOZG010000035">
    <property type="protein sequence ID" value="CAH4034039.1"/>
    <property type="molecule type" value="Genomic_DNA"/>
</dbReference>
<organism evidence="2 3">
    <name type="scientific">Pieris brassicae</name>
    <name type="common">White butterfly</name>
    <name type="synonym">Large white butterfly</name>
    <dbReference type="NCBI Taxonomy" id="7116"/>
    <lineage>
        <taxon>Eukaryota</taxon>
        <taxon>Metazoa</taxon>
        <taxon>Ecdysozoa</taxon>
        <taxon>Arthropoda</taxon>
        <taxon>Hexapoda</taxon>
        <taxon>Insecta</taxon>
        <taxon>Pterygota</taxon>
        <taxon>Neoptera</taxon>
        <taxon>Endopterygota</taxon>
        <taxon>Lepidoptera</taxon>
        <taxon>Glossata</taxon>
        <taxon>Ditrysia</taxon>
        <taxon>Papilionoidea</taxon>
        <taxon>Pieridae</taxon>
        <taxon>Pierinae</taxon>
        <taxon>Pieris</taxon>
    </lineage>
</organism>
<reference evidence="2" key="1">
    <citation type="submission" date="2022-05" db="EMBL/GenBank/DDBJ databases">
        <authorList>
            <person name="Okamura Y."/>
        </authorList>
    </citation>
    <scope>NUCLEOTIDE SEQUENCE</scope>
</reference>
<evidence type="ECO:0000313" key="2">
    <source>
        <dbReference type="EMBL" id="CAH4034039.1"/>
    </source>
</evidence>
<sequence length="145" mass="16611">MSAIIIFLACCVIATNASTTQIKRDLTALGLMGEDDQEDSLMSVISFVKTQIKTFIEELLWEAFKCIRTMILTFKRKVFKKLKNYTISDIFNFFFEGIFEFVSDEDSGLEEHHHAKMVPLEPAWLPHSSTADPYIINRLIHSGET</sequence>
<keyword evidence="1" id="KW-0732">Signal</keyword>
<dbReference type="AlphaFoldDB" id="A0A9P0XDA4"/>
<accession>A0A9P0XDA4</accession>
<feature type="signal peptide" evidence="1">
    <location>
        <begin position="1"/>
        <end position="17"/>
    </location>
</feature>
<dbReference type="Proteomes" id="UP001152562">
    <property type="component" value="Unassembled WGS sequence"/>
</dbReference>
<comment type="caution">
    <text evidence="2">The sequence shown here is derived from an EMBL/GenBank/DDBJ whole genome shotgun (WGS) entry which is preliminary data.</text>
</comment>
<proteinExistence type="predicted"/>
<name>A0A9P0XDA4_PIEBR</name>
<protein>
    <submittedName>
        <fullName evidence="2">Uncharacterized protein</fullName>
    </submittedName>
</protein>
<evidence type="ECO:0000313" key="3">
    <source>
        <dbReference type="Proteomes" id="UP001152562"/>
    </source>
</evidence>
<gene>
    <name evidence="2" type="ORF">PIBRA_LOCUS10259</name>
</gene>
<feature type="chain" id="PRO_5040164215" evidence="1">
    <location>
        <begin position="18"/>
        <end position="145"/>
    </location>
</feature>
<keyword evidence="3" id="KW-1185">Reference proteome</keyword>
<evidence type="ECO:0000256" key="1">
    <source>
        <dbReference type="SAM" id="SignalP"/>
    </source>
</evidence>